<gene>
    <name evidence="3" type="ORF">HFN_1757</name>
</gene>
<evidence type="ECO:0000313" key="3">
    <source>
        <dbReference type="EMBL" id="GAD18159.1"/>
    </source>
</evidence>
<dbReference type="InterPro" id="IPR036709">
    <property type="entry name" value="Autotransporte_beta_dom_sf"/>
</dbReference>
<organism evidence="3 4">
    <name type="scientific">Helicobacter fennelliae MRY12-0050</name>
    <dbReference type="NCBI Taxonomy" id="1325130"/>
    <lineage>
        <taxon>Bacteria</taxon>
        <taxon>Pseudomonadati</taxon>
        <taxon>Campylobacterota</taxon>
        <taxon>Epsilonproteobacteria</taxon>
        <taxon>Campylobacterales</taxon>
        <taxon>Helicobacteraceae</taxon>
        <taxon>Helicobacter</taxon>
    </lineage>
</organism>
<dbReference type="Proteomes" id="UP000018143">
    <property type="component" value="Unassembled WGS sequence"/>
</dbReference>
<reference evidence="3 4" key="1">
    <citation type="journal article" date="2013" name="Genome Announc.">
        <title>Draft Genome Sequence of Helicobacter fennelliae Strain MRY12-0050, Isolated from a Bacteremia Patient.</title>
        <authorList>
            <person name="Rimbara E."/>
            <person name="Matsui M."/>
            <person name="Mori S."/>
            <person name="Suzuki S."/>
            <person name="Suzuki M."/>
            <person name="Kim H."/>
            <person name="Sekizuka T."/>
            <person name="Kuroda M."/>
            <person name="Shibayama K."/>
        </authorList>
    </citation>
    <scope>NUCLEOTIDE SEQUENCE [LARGE SCALE GENOMIC DNA]</scope>
    <source>
        <strain evidence="3 4">MRY12-0050</strain>
    </source>
</reference>
<feature type="domain" description="Autotransporter" evidence="2">
    <location>
        <begin position="1152"/>
        <end position="1446"/>
    </location>
</feature>
<dbReference type="SUPFAM" id="SSF103515">
    <property type="entry name" value="Autotransporter"/>
    <property type="match status" value="1"/>
</dbReference>
<evidence type="ECO:0000256" key="1">
    <source>
        <dbReference type="SAM" id="SignalP"/>
    </source>
</evidence>
<evidence type="ECO:0000313" key="4">
    <source>
        <dbReference type="Proteomes" id="UP000018143"/>
    </source>
</evidence>
<comment type="caution">
    <text evidence="3">The sequence shown here is derived from an EMBL/GenBank/DDBJ whole genome shotgun (WGS) entry which is preliminary data.</text>
</comment>
<dbReference type="STRING" id="1325130.HFN_1757"/>
<keyword evidence="1" id="KW-0732">Signal</keyword>
<protein>
    <recommendedName>
        <fullName evidence="2">Autotransporter domain-containing protein</fullName>
    </recommendedName>
</protein>
<dbReference type="Pfam" id="PF03077">
    <property type="entry name" value="VacA2"/>
    <property type="match status" value="1"/>
</dbReference>
<accession>T1CN16</accession>
<sequence length="1446" mass="157819">MRKIRAYSVVVFCVFMPITAQAAVDIARDVYCFYTTSPWLWSDCHSWKYTPQPNNETTDTFYATNTDTYSGTGNSFTANYKNGTLILGNNQKQTGSGSLSFGSGGGGGYVGYMSGTFNVKEAYLTGTIKGGNNTKVGAGLTLNINATSDINTDGLNVSMWSNTQGDQFSLKSTGGDVKLKDTNIRIQGADFASRSGSFFFVEAKKGKIDADKLNVTMPETTGFIKVKFEAQDLVFKNSNLTIDNSSTAGINSETQFISSNNISVDNTNNFNLHTEVINFTAGKNLELSGKTNISISTLTAKPQMTFKAGEKLDINTMNMNVNLQALHTGGSTNINFEGKNMTIKDSELRVSSPGIGNLSADRHNMNFTTTSGDMNFTNTKIIADGGRSTFKLSATNGKIIGDNLTYTMGRGEFSNSSAWSANSIELKNSTINIAEASLAGQSSSATFNATSGDINFDKSTNATISTERVEFKATNDIKLLGTNTIKSGGNTTNADIDFDAGGNIHLGATNIQVFQGNGALNMKAGRDITIDKLDLHGKMWDGTIVVSLNPSYATFEAQNITINGGRIYSTRGINNSTDTAGEFITTFHANGDINLKNVNITLANQLANVGSPDMIIFKGENLTHTGIFDTQTAQQTWEGATFDFSGVRKSASVGTMIVEAAKIKLNNNFKADSLTIRTRETNGGSHNGTPGVGTVLFTKTDSNLKFGTITLNGWGQNGNQVVGNTARLSFFNESGTNNFVKNSTLTVDTVKLGSESGFYASNIETSNIQNLILDHNARAEFYKLNIINNGSIEMNATSSIGLSYFDVKVNQSNNSVNNYGKPILYITHAGKNLSNLTIEGNKTYRFIDAMEIKYIFTTASGNTQTFHCGDSGTQEQCDYIKNSIAIYEGAKGEPTINADGSIDYTQSRVDLAKLQAKLQAGLNNIGLRYEKVVDYSTIGIKILGNNPDNPYDINDIRYYIWQKGGKSRGDEYVAKIAAISPTTARQETITQTQNGQVVYTKYDEQKKEQVVCRDNTAGCSAHQVETSNSDIFKWLQFVSIHSRGITFTGTNIMDYDIGFFEHTATQLYNTLEQLSSTERKSSTAEATKLAADIAKIQRLVKLSRVDSYDNGIKFASLMQNKKRAHYANNSSTRSDIEDVTLDPAYLYKFSNRHTYANNIWANAIGSASFISNGYGALYGLNVGYDRFLNLGENGLILGVFAAYGYGTYTADLIKNNSHNVNSGIYSRAIIKNHEFDFNAGYTIGMNNEDINARENIWLSQLGQSYKYNTHTFNLNANYGYIFGMKGKTLVFKPSIGMSYYMINVGKINGADSLITAFDPNTTNQSFTNYTNNLGIQSPQALQHVLALNVAFETRQYFQKGSYWFINVGAQRDIYISSNNIAEVRFVGSNNLSYKQGDNLNTFANATAGGEVQFLEQFFINFGLGGKVGLSYKDINITGNLGARYVF</sequence>
<evidence type="ECO:0000259" key="2">
    <source>
        <dbReference type="PROSITE" id="PS51208"/>
    </source>
</evidence>
<dbReference type="InterPro" id="IPR005546">
    <property type="entry name" value="Autotransporte_beta"/>
</dbReference>
<dbReference type="PROSITE" id="PS51208">
    <property type="entry name" value="AUTOTRANSPORTER"/>
    <property type="match status" value="1"/>
</dbReference>
<feature type="signal peptide" evidence="1">
    <location>
        <begin position="1"/>
        <end position="22"/>
    </location>
</feature>
<dbReference type="InterPro" id="IPR004311">
    <property type="entry name" value="Vacuolating_cytotoxin_put"/>
</dbReference>
<proteinExistence type="predicted"/>
<dbReference type="Gene3D" id="2.40.128.130">
    <property type="entry name" value="Autotransporter beta-domain"/>
    <property type="match status" value="1"/>
</dbReference>
<dbReference type="RefSeq" id="WP_023946527.1">
    <property type="nucleotide sequence ID" value="NZ_BASD01000004.1"/>
</dbReference>
<feature type="chain" id="PRO_5004574095" description="Autotransporter domain-containing protein" evidence="1">
    <location>
        <begin position="23"/>
        <end position="1446"/>
    </location>
</feature>
<dbReference type="SMART" id="SM00869">
    <property type="entry name" value="Autotransporter"/>
    <property type="match status" value="1"/>
</dbReference>
<keyword evidence="4" id="KW-1185">Reference proteome</keyword>
<dbReference type="OrthoDB" id="5328987at2"/>
<dbReference type="EMBL" id="BASD01000004">
    <property type="protein sequence ID" value="GAD18159.1"/>
    <property type="molecule type" value="Genomic_DNA"/>
</dbReference>
<name>T1CN16_9HELI</name>